<name>A0A2P2NR87_RHIMU</name>
<protein>
    <submittedName>
        <fullName evidence="1">Uncharacterized protein MANES_S039200</fullName>
    </submittedName>
</protein>
<dbReference type="AlphaFoldDB" id="A0A2P2NR87"/>
<sequence length="49" mass="5389">MHEDHGVAGAEIILDCPFHGGCALVAEIDGDPDLPLGTIRRRADREHRR</sequence>
<reference evidence="1" key="1">
    <citation type="submission" date="2018-02" db="EMBL/GenBank/DDBJ databases">
        <title>Rhizophora mucronata_Transcriptome.</title>
        <authorList>
            <person name="Meera S.P."/>
            <person name="Sreeshan A."/>
            <person name="Augustine A."/>
        </authorList>
    </citation>
    <scope>NUCLEOTIDE SEQUENCE</scope>
    <source>
        <tissue evidence="1">Leaf</tissue>
    </source>
</reference>
<proteinExistence type="predicted"/>
<dbReference type="EMBL" id="GGEC01064499">
    <property type="protein sequence ID" value="MBX44983.1"/>
    <property type="molecule type" value="Transcribed_RNA"/>
</dbReference>
<evidence type="ECO:0000313" key="1">
    <source>
        <dbReference type="EMBL" id="MBX44983.1"/>
    </source>
</evidence>
<organism evidence="1">
    <name type="scientific">Rhizophora mucronata</name>
    <name type="common">Asiatic mangrove</name>
    <dbReference type="NCBI Taxonomy" id="61149"/>
    <lineage>
        <taxon>Eukaryota</taxon>
        <taxon>Viridiplantae</taxon>
        <taxon>Streptophyta</taxon>
        <taxon>Embryophyta</taxon>
        <taxon>Tracheophyta</taxon>
        <taxon>Spermatophyta</taxon>
        <taxon>Magnoliopsida</taxon>
        <taxon>eudicotyledons</taxon>
        <taxon>Gunneridae</taxon>
        <taxon>Pentapetalae</taxon>
        <taxon>rosids</taxon>
        <taxon>fabids</taxon>
        <taxon>Malpighiales</taxon>
        <taxon>Rhizophoraceae</taxon>
        <taxon>Rhizophora</taxon>
    </lineage>
</organism>
<accession>A0A2P2NR87</accession>